<dbReference type="Gene3D" id="3.40.50.300">
    <property type="entry name" value="P-loop containing nucleotide triphosphate hydrolases"/>
    <property type="match status" value="1"/>
</dbReference>
<dbReference type="InterPro" id="IPR050747">
    <property type="entry name" value="Mitochondrial_chaperone_BCS1"/>
</dbReference>
<reference evidence="4" key="1">
    <citation type="journal article" date="2012" name="Proc. Natl. Acad. Sci. U.S.A.">
        <title>Antigenic diversity is generated by distinct evolutionary mechanisms in African trypanosome species.</title>
        <authorList>
            <person name="Jackson A.P."/>
            <person name="Berry A."/>
            <person name="Aslett M."/>
            <person name="Allison H.C."/>
            <person name="Burton P."/>
            <person name="Vavrova-Anderson J."/>
            <person name="Brown R."/>
            <person name="Browne H."/>
            <person name="Corton N."/>
            <person name="Hauser H."/>
            <person name="Gamble J."/>
            <person name="Gilderthorp R."/>
            <person name="Marcello L."/>
            <person name="McQuillan J."/>
            <person name="Otto T.D."/>
            <person name="Quail M.A."/>
            <person name="Sanders M.J."/>
            <person name="van Tonder A."/>
            <person name="Ginger M.L."/>
            <person name="Field M.C."/>
            <person name="Barry J.D."/>
            <person name="Hertz-Fowler C."/>
            <person name="Berriman M."/>
        </authorList>
    </citation>
    <scope>NUCLEOTIDE SEQUENCE</scope>
    <source>
        <strain evidence="4">Y486</strain>
    </source>
</reference>
<dbReference type="Pfam" id="PF00004">
    <property type="entry name" value="AAA"/>
    <property type="match status" value="1"/>
</dbReference>
<keyword evidence="2" id="KW-1133">Transmembrane helix</keyword>
<organism evidence="4">
    <name type="scientific">Trypanosoma vivax (strain Y486)</name>
    <dbReference type="NCBI Taxonomy" id="1055687"/>
    <lineage>
        <taxon>Eukaryota</taxon>
        <taxon>Discoba</taxon>
        <taxon>Euglenozoa</taxon>
        <taxon>Kinetoplastea</taxon>
        <taxon>Metakinetoplastina</taxon>
        <taxon>Trypanosomatida</taxon>
        <taxon>Trypanosomatidae</taxon>
        <taxon>Trypanosoma</taxon>
        <taxon>Duttonella</taxon>
    </lineage>
</organism>
<name>G0UD41_TRYVY</name>
<dbReference type="InterPro" id="IPR003959">
    <property type="entry name" value="ATPase_AAA_core"/>
</dbReference>
<dbReference type="InterPro" id="IPR003593">
    <property type="entry name" value="AAA+_ATPase"/>
</dbReference>
<dbReference type="InterPro" id="IPR027417">
    <property type="entry name" value="P-loop_NTPase"/>
</dbReference>
<keyword evidence="2" id="KW-0812">Transmembrane</keyword>
<comment type="similarity">
    <text evidence="1">Belongs to the AAA ATPase family. BCS1 subfamily.</text>
</comment>
<dbReference type="VEuPathDB" id="TriTrypDB:TvY486_1112350"/>
<keyword evidence="2" id="KW-0472">Membrane</keyword>
<accession>G0UD41</accession>
<proteinExistence type="inferred from homology"/>
<evidence type="ECO:0000256" key="1">
    <source>
        <dbReference type="ARBA" id="ARBA00007448"/>
    </source>
</evidence>
<dbReference type="GO" id="GO:0016887">
    <property type="term" value="F:ATP hydrolysis activity"/>
    <property type="evidence" value="ECO:0007669"/>
    <property type="project" value="InterPro"/>
</dbReference>
<feature type="transmembrane region" description="Helical" evidence="2">
    <location>
        <begin position="20"/>
        <end position="45"/>
    </location>
</feature>
<sequence>MLGTTDVEDLLLSDLGMTTAVLMVLLAVVIPTMPMLCMALCRLLATRCSFYSFVRRAVVWRTITGTFYRRAPYNRPVLKGKCDHSGILLNALLLYISKRVCGLCAGETPYFKYKWHGGQSVAFLFDPLKSDAELVLGKSSFEPLGFFHPDVSFRALSAGKQLQRYTVTRLPTAGSWIWLGDGVEVTYQRRRVDDSEGQRVDHILHFRSCGNDAEARLQRVVEKSLQEYREVLGQEGARQQFFFQIVESENKLRFHKRPLTTTKTFDTIFFPQKRELLERLDMFMGRRGRYAVDGFPHKMGLLIQGGPETGKTSLVSALATYTGRHVISLHLPLVSTDQQLNDIVLNCVLYCFGDSEPFVFDPSQVIFLFDDVDPSDEVVRQRLPSHSDCSLNGVMTTNINGVQKWLGEQDGEKKRTLSLSGLLNVLDGVVSMGSAIFVMCTRDPSGIDAALIRPGRFGYQIHMGNIGQEEVIELLQLYYGEEQTRNTSGLQISSYRSSRCARSETSKSKRCLHDEDKKRLITLLQQMECRKIDVRMSDIQRICLTNSNIDDFFKVFGQHDSPAN</sequence>
<dbReference type="EMBL" id="HE573027">
    <property type="protein sequence ID" value="CCC53751.1"/>
    <property type="molecule type" value="Genomic_DNA"/>
</dbReference>
<dbReference type="PANTHER" id="PTHR23070">
    <property type="entry name" value="BCS1 AAA-TYPE ATPASE"/>
    <property type="match status" value="1"/>
</dbReference>
<protein>
    <recommendedName>
        <fullName evidence="3">AAA+ ATPase domain-containing protein</fullName>
    </recommendedName>
</protein>
<evidence type="ECO:0000313" key="4">
    <source>
        <dbReference type="EMBL" id="CCC53751.1"/>
    </source>
</evidence>
<feature type="domain" description="AAA+ ATPase" evidence="3">
    <location>
        <begin position="297"/>
        <end position="467"/>
    </location>
</feature>
<gene>
    <name evidence="4" type="ORF">TVY486_1112350</name>
</gene>
<evidence type="ECO:0000256" key="2">
    <source>
        <dbReference type="SAM" id="Phobius"/>
    </source>
</evidence>
<evidence type="ECO:0000259" key="3">
    <source>
        <dbReference type="SMART" id="SM00382"/>
    </source>
</evidence>
<dbReference type="SUPFAM" id="SSF52540">
    <property type="entry name" value="P-loop containing nucleoside triphosphate hydrolases"/>
    <property type="match status" value="1"/>
</dbReference>
<dbReference type="GO" id="GO:0005524">
    <property type="term" value="F:ATP binding"/>
    <property type="evidence" value="ECO:0007669"/>
    <property type="project" value="InterPro"/>
</dbReference>
<dbReference type="AlphaFoldDB" id="G0UD41"/>
<dbReference type="SMART" id="SM00382">
    <property type="entry name" value="AAA"/>
    <property type="match status" value="1"/>
</dbReference>